<evidence type="ECO:0000256" key="6">
    <source>
        <dbReference type="ARBA" id="ARBA00022692"/>
    </source>
</evidence>
<evidence type="ECO:0000256" key="11">
    <source>
        <dbReference type="RuleBase" id="RU003832"/>
    </source>
</evidence>
<dbReference type="GO" id="GO:0046920">
    <property type="term" value="F:alpha-(1-&gt;3)-fucosyltransferase activity"/>
    <property type="evidence" value="ECO:0007669"/>
    <property type="project" value="TreeGrafter"/>
</dbReference>
<dbReference type="OrthoDB" id="9993460at2759"/>
<evidence type="ECO:0000256" key="7">
    <source>
        <dbReference type="ARBA" id="ARBA00022968"/>
    </source>
</evidence>
<keyword evidence="11" id="KW-0333">Golgi apparatus</keyword>
<dbReference type="InterPro" id="IPR031481">
    <property type="entry name" value="Glyco_tran_10_N"/>
</dbReference>
<evidence type="ECO:0000256" key="10">
    <source>
        <dbReference type="ARBA" id="ARBA00023180"/>
    </source>
</evidence>
<keyword evidence="4 11" id="KW-0328">Glycosyltransferase</keyword>
<keyword evidence="7" id="KW-0735">Signal-anchor</keyword>
<sequence length="444" mass="51490">MFIVLYLVDQAQDLAEQLYLFTQIILNVVALLHLIIKPSSARIGWQLSIIIFNIITLTRKCEVVKESTQNPVILWWTSGFPGTSETIHCPNQIKCDVFSNQNISNLHDVEAYLFYASSINFDDLPLPRHPKEVIWGLYHEESPRNVEEMMHEEILTLFNFSSTFSRYSDVPFPLQHLNSIDDITSLKYFVTTPEKNKHLKNISPVMYLQTDCETSTERDAYVKELMKLTNVDSYGVCLNNKEMPSQFTEDYLNNLNDDEFLHYVARYKFVVAIENGACEDYVTEKFWRAIKIGTVPIYFGSPTIRDWLPNEKSAILLEDFPTPKSMNDHLARLMKNDSLYETYLEHKTKALITNQKLLEEVRLRPYQVDPLKVAQNFECFICKKLHQKRKGTIKESTVNKNHYNCPKPISALALDVNPSNSWVHSFETAKRNVGRIRKKVITAS</sequence>
<feature type="domain" description="Fucosyltransferase C-terminal" evidence="12">
    <location>
        <begin position="205"/>
        <end position="390"/>
    </location>
</feature>
<dbReference type="GO" id="GO:0032580">
    <property type="term" value="C:Golgi cisterna membrane"/>
    <property type="evidence" value="ECO:0007669"/>
    <property type="project" value="UniProtKB-SubCell"/>
</dbReference>
<dbReference type="Pfam" id="PF17039">
    <property type="entry name" value="Glyco_tran_10_N"/>
    <property type="match status" value="1"/>
</dbReference>
<evidence type="ECO:0000256" key="4">
    <source>
        <dbReference type="ARBA" id="ARBA00022676"/>
    </source>
</evidence>
<comment type="subcellular location">
    <subcellularLocation>
        <location evidence="1 11">Golgi apparatus</location>
        <location evidence="1 11">Golgi stack membrane</location>
        <topology evidence="1 11">Single-pass type II membrane protein</topology>
    </subcellularLocation>
</comment>
<dbReference type="EC" id="2.4.1.-" evidence="11"/>
<dbReference type="PANTHER" id="PTHR11929">
    <property type="entry name" value="ALPHA- 1,3 -FUCOSYLTRANSFERASE"/>
    <property type="match status" value="1"/>
</dbReference>
<evidence type="ECO:0000313" key="15">
    <source>
        <dbReference type="Proteomes" id="UP000691718"/>
    </source>
</evidence>
<dbReference type="AlphaFoldDB" id="A0A8S3W2A6"/>
<dbReference type="FunFam" id="3.40.50.11660:FF:000002">
    <property type="entry name" value="Alpha-(1,3)-fucosyltransferase"/>
    <property type="match status" value="1"/>
</dbReference>
<comment type="caution">
    <text evidence="14">The sequence shown here is derived from an EMBL/GenBank/DDBJ whole genome shotgun (WGS) entry which is preliminary data.</text>
</comment>
<evidence type="ECO:0000256" key="3">
    <source>
        <dbReference type="ARBA" id="ARBA00008919"/>
    </source>
</evidence>
<accession>A0A8S3W2A6</accession>
<keyword evidence="15" id="KW-1185">Reference proteome</keyword>
<evidence type="ECO:0000259" key="12">
    <source>
        <dbReference type="Pfam" id="PF00852"/>
    </source>
</evidence>
<dbReference type="InterPro" id="IPR001503">
    <property type="entry name" value="Glyco_trans_10"/>
</dbReference>
<evidence type="ECO:0000313" key="14">
    <source>
        <dbReference type="EMBL" id="CAG4937051.1"/>
    </source>
</evidence>
<dbReference type="InterPro" id="IPR055270">
    <property type="entry name" value="Glyco_tran_10_C"/>
</dbReference>
<keyword evidence="6 11" id="KW-0812">Transmembrane</keyword>
<dbReference type="Pfam" id="PF00852">
    <property type="entry name" value="Glyco_transf_10"/>
    <property type="match status" value="1"/>
</dbReference>
<gene>
    <name evidence="14" type="ORF">PAPOLLO_LOCUS1321</name>
</gene>
<evidence type="ECO:0000256" key="1">
    <source>
        <dbReference type="ARBA" id="ARBA00004447"/>
    </source>
</evidence>
<dbReference type="Proteomes" id="UP000691718">
    <property type="component" value="Unassembled WGS sequence"/>
</dbReference>
<reference evidence="14" key="1">
    <citation type="submission" date="2021-04" db="EMBL/GenBank/DDBJ databases">
        <authorList>
            <person name="Tunstrom K."/>
        </authorList>
    </citation>
    <scope>NUCLEOTIDE SEQUENCE</scope>
</reference>
<keyword evidence="10" id="KW-0325">Glycoprotein</keyword>
<keyword evidence="8" id="KW-1133">Transmembrane helix</keyword>
<evidence type="ECO:0000256" key="2">
    <source>
        <dbReference type="ARBA" id="ARBA00004922"/>
    </source>
</evidence>
<evidence type="ECO:0000259" key="13">
    <source>
        <dbReference type="Pfam" id="PF17039"/>
    </source>
</evidence>
<evidence type="ECO:0000256" key="8">
    <source>
        <dbReference type="ARBA" id="ARBA00022989"/>
    </source>
</evidence>
<feature type="domain" description="Fucosyltransferase N-terminal" evidence="13">
    <location>
        <begin position="69"/>
        <end position="173"/>
    </location>
</feature>
<comment type="similarity">
    <text evidence="3 11">Belongs to the glycosyltransferase 10 family.</text>
</comment>
<proteinExistence type="inferred from homology"/>
<dbReference type="PANTHER" id="PTHR11929:SF194">
    <property type="entry name" value="ALPHA-(1,3)-FUCOSYLTRANSFERASE 10"/>
    <property type="match status" value="1"/>
</dbReference>
<keyword evidence="5 11" id="KW-0808">Transferase</keyword>
<protein>
    <recommendedName>
        <fullName evidence="11">Fucosyltransferase</fullName>
        <ecNumber evidence="11">2.4.1.-</ecNumber>
    </recommendedName>
</protein>
<comment type="pathway">
    <text evidence="2">Protein modification; protein glycosylation.</text>
</comment>
<organism evidence="14 15">
    <name type="scientific">Parnassius apollo</name>
    <name type="common">Apollo butterfly</name>
    <name type="synonym">Papilio apollo</name>
    <dbReference type="NCBI Taxonomy" id="110799"/>
    <lineage>
        <taxon>Eukaryota</taxon>
        <taxon>Metazoa</taxon>
        <taxon>Ecdysozoa</taxon>
        <taxon>Arthropoda</taxon>
        <taxon>Hexapoda</taxon>
        <taxon>Insecta</taxon>
        <taxon>Pterygota</taxon>
        <taxon>Neoptera</taxon>
        <taxon>Endopterygota</taxon>
        <taxon>Lepidoptera</taxon>
        <taxon>Glossata</taxon>
        <taxon>Ditrysia</taxon>
        <taxon>Papilionoidea</taxon>
        <taxon>Papilionidae</taxon>
        <taxon>Parnassiinae</taxon>
        <taxon>Parnassini</taxon>
        <taxon>Parnassius</taxon>
        <taxon>Parnassius</taxon>
    </lineage>
</organism>
<keyword evidence="9" id="KW-0472">Membrane</keyword>
<evidence type="ECO:0000256" key="5">
    <source>
        <dbReference type="ARBA" id="ARBA00022679"/>
    </source>
</evidence>
<evidence type="ECO:0000256" key="9">
    <source>
        <dbReference type="ARBA" id="ARBA00023136"/>
    </source>
</evidence>
<dbReference type="EMBL" id="CAJQZP010000081">
    <property type="protein sequence ID" value="CAG4937051.1"/>
    <property type="molecule type" value="Genomic_DNA"/>
</dbReference>
<name>A0A8S3W2A6_PARAO</name>